<dbReference type="EMBL" id="JAVRHM010000004">
    <property type="protein sequence ID" value="MDT0689161.1"/>
    <property type="molecule type" value="Genomic_DNA"/>
</dbReference>
<proteinExistence type="predicted"/>
<keyword evidence="2" id="KW-1185">Reference proteome</keyword>
<organism evidence="1 2">
    <name type="scientific">Autumnicola patrickiae</name>
    <dbReference type="NCBI Taxonomy" id="3075591"/>
    <lineage>
        <taxon>Bacteria</taxon>
        <taxon>Pseudomonadati</taxon>
        <taxon>Bacteroidota</taxon>
        <taxon>Flavobacteriia</taxon>
        <taxon>Flavobacteriales</taxon>
        <taxon>Flavobacteriaceae</taxon>
        <taxon>Autumnicola</taxon>
    </lineage>
</organism>
<dbReference type="Proteomes" id="UP001261624">
    <property type="component" value="Unassembled WGS sequence"/>
</dbReference>
<reference evidence="1 2" key="1">
    <citation type="submission" date="2023-09" db="EMBL/GenBank/DDBJ databases">
        <authorList>
            <person name="Rey-Velasco X."/>
        </authorList>
    </citation>
    <scope>NUCLEOTIDE SEQUENCE [LARGE SCALE GENOMIC DNA]</scope>
    <source>
        <strain evidence="1 2">F188</strain>
    </source>
</reference>
<protein>
    <submittedName>
        <fullName evidence="1">Uncharacterized protein</fullName>
    </submittedName>
</protein>
<dbReference type="PROSITE" id="PS51257">
    <property type="entry name" value="PROKAR_LIPOPROTEIN"/>
    <property type="match status" value="1"/>
</dbReference>
<evidence type="ECO:0000313" key="2">
    <source>
        <dbReference type="Proteomes" id="UP001261624"/>
    </source>
</evidence>
<name>A0ABU3DZL4_9FLAO</name>
<dbReference type="RefSeq" id="WP_311682494.1">
    <property type="nucleotide sequence ID" value="NZ_JAVRHM010000004.1"/>
</dbReference>
<gene>
    <name evidence="1" type="ORF">RM549_05155</name>
</gene>
<accession>A0ABU3DZL4</accession>
<sequence>MNKKIFPILFFLLATFISCDPEDEEAEPYYFMSATIDGASWETSGVGHARFSTEYWYPEESYRIDIHAENMYVNPQPLDRGKEIRFNFGFVPEPGKYYFDNEGSVQAESGVIGVFTHWNQNHYAYKWSESGFIEIESISRDLISGNFSLTVKGDAANPGITTITEGKFNVLYRGGTGKAWEGPE</sequence>
<comment type="caution">
    <text evidence="1">The sequence shown here is derived from an EMBL/GenBank/DDBJ whole genome shotgun (WGS) entry which is preliminary data.</text>
</comment>
<evidence type="ECO:0000313" key="1">
    <source>
        <dbReference type="EMBL" id="MDT0689161.1"/>
    </source>
</evidence>